<sequence length="124" mass="13573">MSRFSADFAAAKDQFSEAFGELVDLVRKGQTDTTGVTAQVTTQVYGGVDDEGIGTTFEATDFVLDMEDYEFGSGAVTPRGGDRIKRTINSTVHTYMVVPVPGRRAAEPDVDRSEWLIHTKHIDP</sequence>
<accession>A0A0F9ND63</accession>
<protein>
    <recommendedName>
        <fullName evidence="1">Phage head-tail joining protein domain-containing protein</fullName>
    </recommendedName>
</protein>
<feature type="domain" description="Phage head-tail joining protein" evidence="1">
    <location>
        <begin position="13"/>
        <end position="123"/>
    </location>
</feature>
<comment type="caution">
    <text evidence="2">The sequence shown here is derived from an EMBL/GenBank/DDBJ whole genome shotgun (WGS) entry which is preliminary data.</text>
</comment>
<name>A0A0F9ND63_9ZZZZ</name>
<dbReference type="AlphaFoldDB" id="A0A0F9ND63"/>
<dbReference type="InterPro" id="IPR056942">
    <property type="entry name" value="Phage_H_T_join"/>
</dbReference>
<reference evidence="2" key="1">
    <citation type="journal article" date="2015" name="Nature">
        <title>Complex archaea that bridge the gap between prokaryotes and eukaryotes.</title>
        <authorList>
            <person name="Spang A."/>
            <person name="Saw J.H."/>
            <person name="Jorgensen S.L."/>
            <person name="Zaremba-Niedzwiedzka K."/>
            <person name="Martijn J."/>
            <person name="Lind A.E."/>
            <person name="van Eijk R."/>
            <person name="Schleper C."/>
            <person name="Guy L."/>
            <person name="Ettema T.J."/>
        </authorList>
    </citation>
    <scope>NUCLEOTIDE SEQUENCE</scope>
</reference>
<organism evidence="2">
    <name type="scientific">marine sediment metagenome</name>
    <dbReference type="NCBI Taxonomy" id="412755"/>
    <lineage>
        <taxon>unclassified sequences</taxon>
        <taxon>metagenomes</taxon>
        <taxon>ecological metagenomes</taxon>
    </lineage>
</organism>
<dbReference type="EMBL" id="LAZR01007213">
    <property type="protein sequence ID" value="KKM86705.1"/>
    <property type="molecule type" value="Genomic_DNA"/>
</dbReference>
<proteinExistence type="predicted"/>
<gene>
    <name evidence="2" type="ORF">LCGC14_1276330</name>
</gene>
<evidence type="ECO:0000313" key="2">
    <source>
        <dbReference type="EMBL" id="KKM86705.1"/>
    </source>
</evidence>
<evidence type="ECO:0000259" key="1">
    <source>
        <dbReference type="Pfam" id="PF25138"/>
    </source>
</evidence>
<dbReference type="Pfam" id="PF25138">
    <property type="entry name" value="Phage_H_T_join_3"/>
    <property type="match status" value="1"/>
</dbReference>